<gene>
    <name evidence="1" type="ORF">rCG_22612</name>
</gene>
<name>A6KNS6_RAT</name>
<dbReference type="AlphaFoldDB" id="A6KNS6"/>
<proteinExistence type="predicted"/>
<accession>A6KNS6</accession>
<dbReference type="Proteomes" id="UP000234681">
    <property type="component" value="Chromosome 1"/>
</dbReference>
<evidence type="ECO:0000313" key="2">
    <source>
        <dbReference type="Proteomes" id="UP000234681"/>
    </source>
</evidence>
<reference evidence="2" key="1">
    <citation type="submission" date="2005-09" db="EMBL/GenBank/DDBJ databases">
        <authorList>
            <person name="Mural R.J."/>
            <person name="Li P.W."/>
            <person name="Adams M.D."/>
            <person name="Amanatides P.G."/>
            <person name="Baden-Tillson H."/>
            <person name="Barnstead M."/>
            <person name="Chin S.H."/>
            <person name="Dew I."/>
            <person name="Evans C.A."/>
            <person name="Ferriera S."/>
            <person name="Flanigan M."/>
            <person name="Fosler C."/>
            <person name="Glodek A."/>
            <person name="Gu Z."/>
            <person name="Holt R.A."/>
            <person name="Jennings D."/>
            <person name="Kraft C.L."/>
            <person name="Lu F."/>
            <person name="Nguyen T."/>
            <person name="Nusskern D.R."/>
            <person name="Pfannkoch C.M."/>
            <person name="Sitter C."/>
            <person name="Sutton G.G."/>
            <person name="Venter J.C."/>
            <person name="Wang Z."/>
            <person name="Woodage T."/>
            <person name="Zheng X.H."/>
            <person name="Zhong F."/>
        </authorList>
    </citation>
    <scope>NUCLEOTIDE SEQUENCE [LARGE SCALE GENOMIC DNA]</scope>
    <source>
        <strain>BN</strain>
        <strain evidence="2">Sprague-Dawley</strain>
    </source>
</reference>
<sequence>MFLDFELLTLIRKPRSS</sequence>
<evidence type="ECO:0000313" key="1">
    <source>
        <dbReference type="EMBL" id="EDL75895.1"/>
    </source>
</evidence>
<protein>
    <submittedName>
        <fullName evidence="1">RCG22612</fullName>
    </submittedName>
</protein>
<organism evidence="1 2">
    <name type="scientific">Rattus norvegicus</name>
    <name type="common">Rat</name>
    <dbReference type="NCBI Taxonomy" id="10116"/>
    <lineage>
        <taxon>Eukaryota</taxon>
        <taxon>Metazoa</taxon>
        <taxon>Chordata</taxon>
        <taxon>Craniata</taxon>
        <taxon>Vertebrata</taxon>
        <taxon>Euteleostomi</taxon>
        <taxon>Mammalia</taxon>
        <taxon>Eutheria</taxon>
        <taxon>Euarchontoglires</taxon>
        <taxon>Glires</taxon>
        <taxon>Rodentia</taxon>
        <taxon>Myomorpha</taxon>
        <taxon>Muroidea</taxon>
        <taxon>Muridae</taxon>
        <taxon>Murinae</taxon>
        <taxon>Rattus</taxon>
    </lineage>
</organism>
<dbReference type="EMBL" id="CH474075">
    <property type="protein sequence ID" value="EDL75895.1"/>
    <property type="molecule type" value="Genomic_DNA"/>
</dbReference>